<evidence type="ECO:0000313" key="1">
    <source>
        <dbReference type="EMBL" id="KKN16867.1"/>
    </source>
</evidence>
<proteinExistence type="predicted"/>
<comment type="caution">
    <text evidence="1">The sequence shown here is derived from an EMBL/GenBank/DDBJ whole genome shotgun (WGS) entry which is preliminary data.</text>
</comment>
<dbReference type="EMBL" id="LAZR01003573">
    <property type="protein sequence ID" value="KKN16867.1"/>
    <property type="molecule type" value="Genomic_DNA"/>
</dbReference>
<name>A0A0F9NXR3_9ZZZZ</name>
<gene>
    <name evidence="1" type="ORF">LCGC14_0971550</name>
</gene>
<protein>
    <submittedName>
        <fullName evidence="1">Uncharacterized protein</fullName>
    </submittedName>
</protein>
<accession>A0A0F9NXR3</accession>
<organism evidence="1">
    <name type="scientific">marine sediment metagenome</name>
    <dbReference type="NCBI Taxonomy" id="412755"/>
    <lineage>
        <taxon>unclassified sequences</taxon>
        <taxon>metagenomes</taxon>
        <taxon>ecological metagenomes</taxon>
    </lineage>
</organism>
<reference evidence="1" key="1">
    <citation type="journal article" date="2015" name="Nature">
        <title>Complex archaea that bridge the gap between prokaryotes and eukaryotes.</title>
        <authorList>
            <person name="Spang A."/>
            <person name="Saw J.H."/>
            <person name="Jorgensen S.L."/>
            <person name="Zaremba-Niedzwiedzka K."/>
            <person name="Martijn J."/>
            <person name="Lind A.E."/>
            <person name="van Eijk R."/>
            <person name="Schleper C."/>
            <person name="Guy L."/>
            <person name="Ettema T.J."/>
        </authorList>
    </citation>
    <scope>NUCLEOTIDE SEQUENCE</scope>
</reference>
<dbReference type="AlphaFoldDB" id="A0A0F9NXR3"/>
<sequence>MPKIKKRVSFREIENIPFKEVDSARRSIPYLRRTEQQNIREQELPGTKTQFVKVTVPGAATSVSLAQDEGVIITINLTVNNATSIIAWPQMSIYIDDILGDPANLWFGGSSLSSGDKNLQLGFAQQINTTTRSGLLSNQSRTVGIITNRDTSAHVYTLFARWFYIII</sequence>